<dbReference type="GO" id="GO:0016020">
    <property type="term" value="C:membrane"/>
    <property type="evidence" value="ECO:0007669"/>
    <property type="project" value="UniProtKB-SubCell"/>
</dbReference>
<evidence type="ECO:0000256" key="5">
    <source>
        <dbReference type="ARBA" id="ARBA00023065"/>
    </source>
</evidence>
<dbReference type="GeneID" id="94336397"/>
<comment type="subcellular location">
    <subcellularLocation>
        <location evidence="1">Membrane</location>
    </subcellularLocation>
</comment>
<dbReference type="PANTHER" id="PTHR11910">
    <property type="entry name" value="ATP SYNTHASE DELTA CHAIN"/>
    <property type="match status" value="1"/>
</dbReference>
<keyword evidence="6" id="KW-0793">Thylakoid</keyword>
<keyword evidence="5" id="KW-0406">Ion transport</keyword>
<keyword evidence="10" id="KW-1185">Reference proteome</keyword>
<evidence type="ECO:0000313" key="10">
    <source>
        <dbReference type="Proteomes" id="UP001214638"/>
    </source>
</evidence>
<dbReference type="SUPFAM" id="SSF47928">
    <property type="entry name" value="N-terminal domain of the delta subunit of the F1F0-ATP synthase"/>
    <property type="match status" value="1"/>
</dbReference>
<proteinExistence type="inferred from homology"/>
<dbReference type="InterPro" id="IPR000711">
    <property type="entry name" value="ATPase_OSCP/dsu"/>
</dbReference>
<gene>
    <name evidence="9" type="ORF">BdWA1_002099</name>
</gene>
<keyword evidence="3" id="KW-0813">Transport</keyword>
<comment type="caution">
    <text evidence="9">The sequence shown here is derived from an EMBL/GenBank/DDBJ whole genome shotgun (WGS) entry which is preliminary data.</text>
</comment>
<dbReference type="AlphaFoldDB" id="A0AAD9PL50"/>
<evidence type="ECO:0000256" key="1">
    <source>
        <dbReference type="ARBA" id="ARBA00004370"/>
    </source>
</evidence>
<dbReference type="InterPro" id="IPR026015">
    <property type="entry name" value="ATP_synth_OSCP/delta_N_sf"/>
</dbReference>
<dbReference type="RefSeq" id="XP_067803692.1">
    <property type="nucleotide sequence ID" value="XM_067947128.1"/>
</dbReference>
<keyword evidence="4" id="KW-0375">Hydrogen ion transport</keyword>
<dbReference type="Pfam" id="PF00213">
    <property type="entry name" value="OSCP"/>
    <property type="match status" value="1"/>
</dbReference>
<keyword evidence="7" id="KW-0472">Membrane</keyword>
<evidence type="ECO:0000313" key="9">
    <source>
        <dbReference type="EMBL" id="KAK2196850.1"/>
    </source>
</evidence>
<dbReference type="KEGG" id="bdw:94336397"/>
<evidence type="ECO:0000256" key="7">
    <source>
        <dbReference type="ARBA" id="ARBA00023136"/>
    </source>
</evidence>
<dbReference type="NCBIfam" id="TIGR01145">
    <property type="entry name" value="ATP_synt_delta"/>
    <property type="match status" value="1"/>
</dbReference>
<protein>
    <submittedName>
        <fullName evidence="9">Bifunctional F1F0 ATP synthase OSCP-delta subunit</fullName>
    </submittedName>
</protein>
<reference evidence="9" key="1">
    <citation type="journal article" date="2023" name="Nat. Microbiol.">
        <title>Babesia duncani multi-omics identifies virulence factors and drug targets.</title>
        <authorList>
            <person name="Singh P."/>
            <person name="Lonardi S."/>
            <person name="Liang Q."/>
            <person name="Vydyam P."/>
            <person name="Khabirova E."/>
            <person name="Fang T."/>
            <person name="Gihaz S."/>
            <person name="Thekkiniath J."/>
            <person name="Munshi M."/>
            <person name="Abel S."/>
            <person name="Ciampossin L."/>
            <person name="Batugedara G."/>
            <person name="Gupta M."/>
            <person name="Lu X.M."/>
            <person name="Lenz T."/>
            <person name="Chakravarty S."/>
            <person name="Cornillot E."/>
            <person name="Hu Y."/>
            <person name="Ma W."/>
            <person name="Gonzalez L.M."/>
            <person name="Sanchez S."/>
            <person name="Estrada K."/>
            <person name="Sanchez-Flores A."/>
            <person name="Montero E."/>
            <person name="Harb O.S."/>
            <person name="Le Roch K.G."/>
            <person name="Mamoun C.B."/>
        </authorList>
    </citation>
    <scope>NUCLEOTIDE SEQUENCE</scope>
    <source>
        <strain evidence="9">WA1</strain>
    </source>
</reference>
<dbReference type="Gene3D" id="1.10.520.20">
    <property type="entry name" value="N-terminal domain of the delta subunit of the F1F0-ATP synthase"/>
    <property type="match status" value="1"/>
</dbReference>
<accession>A0AAD9PL50</accession>
<dbReference type="EMBL" id="JALLKP010000002">
    <property type="protein sequence ID" value="KAK2196850.1"/>
    <property type="molecule type" value="Genomic_DNA"/>
</dbReference>
<evidence type="ECO:0000256" key="3">
    <source>
        <dbReference type="ARBA" id="ARBA00022448"/>
    </source>
</evidence>
<evidence type="ECO:0000256" key="8">
    <source>
        <dbReference type="ARBA" id="ARBA00023310"/>
    </source>
</evidence>
<evidence type="ECO:0000256" key="4">
    <source>
        <dbReference type="ARBA" id="ARBA00022781"/>
    </source>
</evidence>
<dbReference type="Proteomes" id="UP001214638">
    <property type="component" value="Unassembled WGS sequence"/>
</dbReference>
<evidence type="ECO:0000256" key="6">
    <source>
        <dbReference type="ARBA" id="ARBA00023078"/>
    </source>
</evidence>
<organism evidence="9 10">
    <name type="scientific">Babesia duncani</name>
    <dbReference type="NCBI Taxonomy" id="323732"/>
    <lineage>
        <taxon>Eukaryota</taxon>
        <taxon>Sar</taxon>
        <taxon>Alveolata</taxon>
        <taxon>Apicomplexa</taxon>
        <taxon>Aconoidasida</taxon>
        <taxon>Piroplasmida</taxon>
        <taxon>Babesiidae</taxon>
        <taxon>Babesia</taxon>
    </lineage>
</organism>
<dbReference type="HAMAP" id="MF_01416">
    <property type="entry name" value="ATP_synth_delta_bact"/>
    <property type="match status" value="1"/>
</dbReference>
<comment type="similarity">
    <text evidence="2">Belongs to the ATPase delta chain family.</text>
</comment>
<dbReference type="GO" id="GO:0046933">
    <property type="term" value="F:proton-transporting ATP synthase activity, rotational mechanism"/>
    <property type="evidence" value="ECO:0007669"/>
    <property type="project" value="InterPro"/>
</dbReference>
<dbReference type="PRINTS" id="PR00125">
    <property type="entry name" value="ATPASEDELTA"/>
</dbReference>
<name>A0AAD9PL50_9APIC</name>
<keyword evidence="8" id="KW-0066">ATP synthesis</keyword>
<evidence type="ECO:0000256" key="2">
    <source>
        <dbReference type="ARBA" id="ARBA00007046"/>
    </source>
</evidence>
<sequence length="221" mass="24400">MATNQLIRIPVCFMKTPFFKQLCKCNFSTKSNGKTTQLLENSGVMGSYANALFMVSSAKGNSDKVMADLTFISESINSCNDFATFISTPGLRTVEKIDFLRTELKALGINEMQNETLNCIEMLLEQKRSSAICLIAKHFETLYLLSKGQIKCDVTSAAELTETQKKDLTAGLLKRLKPMKPIVQYKINPVIVGGLVVKIGDQLIDASVATKVERMQSQLAV</sequence>